<keyword evidence="6" id="KW-0800">Toxin</keyword>
<keyword evidence="5" id="KW-1052">Target cell membrane</keyword>
<dbReference type="Pfam" id="PF12796">
    <property type="entry name" value="Ank_2"/>
    <property type="match status" value="1"/>
</dbReference>
<dbReference type="InterPro" id="IPR002110">
    <property type="entry name" value="Ankyrin_rpt"/>
</dbReference>
<evidence type="ECO:0000256" key="7">
    <source>
        <dbReference type="ARBA" id="ARBA00022699"/>
    </source>
</evidence>
<dbReference type="PANTHER" id="PTHR24124">
    <property type="entry name" value="ANKYRIN REPEAT FAMILY A"/>
    <property type="match status" value="1"/>
</dbReference>
<evidence type="ECO:0000313" key="14">
    <source>
        <dbReference type="Proteomes" id="UP000887013"/>
    </source>
</evidence>
<evidence type="ECO:0000256" key="12">
    <source>
        <dbReference type="PROSITE-ProRule" id="PRU00023"/>
    </source>
</evidence>
<dbReference type="AlphaFoldDB" id="A0A8X6JS28"/>
<dbReference type="GO" id="GO:0044218">
    <property type="term" value="C:other organism cell membrane"/>
    <property type="evidence" value="ECO:0007669"/>
    <property type="project" value="UniProtKB-KW"/>
</dbReference>
<keyword evidence="11" id="KW-0472">Membrane</keyword>
<evidence type="ECO:0000256" key="8">
    <source>
        <dbReference type="ARBA" id="ARBA00022737"/>
    </source>
</evidence>
<dbReference type="GO" id="GO:0090729">
    <property type="term" value="F:toxin activity"/>
    <property type="evidence" value="ECO:0007669"/>
    <property type="project" value="UniProtKB-KW"/>
</dbReference>
<name>A0A8X6JS28_NEPPI</name>
<evidence type="ECO:0000256" key="3">
    <source>
        <dbReference type="ARBA" id="ARBA00022483"/>
    </source>
</evidence>
<keyword evidence="7" id="KW-0528">Neurotoxin</keyword>
<comment type="subcellular location">
    <subcellularLocation>
        <location evidence="2">Secreted</location>
    </subcellularLocation>
    <subcellularLocation>
        <location evidence="1">Target cell membrane</location>
    </subcellularLocation>
</comment>
<evidence type="ECO:0000256" key="9">
    <source>
        <dbReference type="ARBA" id="ARBA00023028"/>
    </source>
</evidence>
<evidence type="ECO:0000256" key="6">
    <source>
        <dbReference type="ARBA" id="ARBA00022656"/>
    </source>
</evidence>
<protein>
    <submittedName>
        <fullName evidence="13">ANK_REP_REGION domain-containing protein</fullName>
    </submittedName>
</protein>
<keyword evidence="9" id="KW-0638">Presynaptic neurotoxin</keyword>
<evidence type="ECO:0000256" key="1">
    <source>
        <dbReference type="ARBA" id="ARBA00004175"/>
    </source>
</evidence>
<evidence type="ECO:0000256" key="10">
    <source>
        <dbReference type="ARBA" id="ARBA00023043"/>
    </source>
</evidence>
<dbReference type="PROSITE" id="PS50297">
    <property type="entry name" value="ANK_REP_REGION"/>
    <property type="match status" value="1"/>
</dbReference>
<keyword evidence="8" id="KW-0677">Repeat</keyword>
<evidence type="ECO:0000256" key="2">
    <source>
        <dbReference type="ARBA" id="ARBA00004613"/>
    </source>
</evidence>
<dbReference type="Proteomes" id="UP000887013">
    <property type="component" value="Unassembled WGS sequence"/>
</dbReference>
<keyword evidence="3" id="KW-0268">Exocytosis</keyword>
<dbReference type="GO" id="GO:0044231">
    <property type="term" value="C:host cell presynaptic membrane"/>
    <property type="evidence" value="ECO:0007669"/>
    <property type="project" value="UniProtKB-KW"/>
</dbReference>
<dbReference type="SUPFAM" id="SSF48403">
    <property type="entry name" value="Ankyrin repeat"/>
    <property type="match status" value="1"/>
</dbReference>
<keyword evidence="10 12" id="KW-0040">ANK repeat</keyword>
<dbReference type="InterPro" id="IPR036770">
    <property type="entry name" value="Ankyrin_rpt-contain_sf"/>
</dbReference>
<accession>A0A8X6JS28</accession>
<sequence>MLISNKGNTALHIAASKGHIKIVELLLKHMKENNASKLNYFINAKTSVGGTTAMHIAINLEIYGAIFDIKNKKGQTPLDLSKDQSITNLLTLTDELFKASENNGEVIVQKLSKLSNNEIVAIVNARNVKGNTLLENTIFYQPPDIARNLRSFLLEQKIIL</sequence>
<dbReference type="OrthoDB" id="6435917at2759"/>
<keyword evidence="4" id="KW-0964">Secreted</keyword>
<dbReference type="GO" id="GO:0005634">
    <property type="term" value="C:nucleus"/>
    <property type="evidence" value="ECO:0007669"/>
    <property type="project" value="TreeGrafter"/>
</dbReference>
<keyword evidence="11" id="KW-1053">Target membrane</keyword>
<organism evidence="13 14">
    <name type="scientific">Nephila pilipes</name>
    <name type="common">Giant wood spider</name>
    <name type="synonym">Nephila maculata</name>
    <dbReference type="NCBI Taxonomy" id="299642"/>
    <lineage>
        <taxon>Eukaryota</taxon>
        <taxon>Metazoa</taxon>
        <taxon>Ecdysozoa</taxon>
        <taxon>Arthropoda</taxon>
        <taxon>Chelicerata</taxon>
        <taxon>Arachnida</taxon>
        <taxon>Araneae</taxon>
        <taxon>Araneomorphae</taxon>
        <taxon>Entelegynae</taxon>
        <taxon>Araneoidea</taxon>
        <taxon>Nephilidae</taxon>
        <taxon>Nephila</taxon>
    </lineage>
</organism>
<comment type="caution">
    <text evidence="13">The sequence shown here is derived from an EMBL/GenBank/DDBJ whole genome shotgun (WGS) entry which is preliminary data.</text>
</comment>
<dbReference type="SMART" id="SM00248">
    <property type="entry name" value="ANK"/>
    <property type="match status" value="1"/>
</dbReference>
<evidence type="ECO:0000313" key="13">
    <source>
        <dbReference type="EMBL" id="GFS33065.1"/>
    </source>
</evidence>
<evidence type="ECO:0000256" key="4">
    <source>
        <dbReference type="ARBA" id="ARBA00022525"/>
    </source>
</evidence>
<feature type="repeat" description="ANK" evidence="12">
    <location>
        <begin position="6"/>
        <end position="38"/>
    </location>
</feature>
<gene>
    <name evidence="13" type="primary">AVEN_27062_1</name>
    <name evidence="13" type="ORF">NPIL_252781</name>
</gene>
<dbReference type="PANTHER" id="PTHR24124:SF14">
    <property type="entry name" value="CHROMOSOME UNDETERMINED SCAFFOLD_25, WHOLE GENOME SHOTGUN SEQUENCE"/>
    <property type="match status" value="1"/>
</dbReference>
<dbReference type="EMBL" id="BMAW01088092">
    <property type="protein sequence ID" value="GFS33065.1"/>
    <property type="molecule type" value="Genomic_DNA"/>
</dbReference>
<proteinExistence type="predicted"/>
<evidence type="ECO:0000256" key="11">
    <source>
        <dbReference type="ARBA" id="ARBA00023298"/>
    </source>
</evidence>
<dbReference type="PROSITE" id="PS50088">
    <property type="entry name" value="ANK_REPEAT"/>
    <property type="match status" value="1"/>
</dbReference>
<dbReference type="GO" id="GO:0006887">
    <property type="term" value="P:exocytosis"/>
    <property type="evidence" value="ECO:0007669"/>
    <property type="project" value="UniProtKB-KW"/>
</dbReference>
<dbReference type="GO" id="GO:0010468">
    <property type="term" value="P:regulation of gene expression"/>
    <property type="evidence" value="ECO:0007669"/>
    <property type="project" value="TreeGrafter"/>
</dbReference>
<dbReference type="Gene3D" id="1.25.40.20">
    <property type="entry name" value="Ankyrin repeat-containing domain"/>
    <property type="match status" value="1"/>
</dbReference>
<evidence type="ECO:0000256" key="5">
    <source>
        <dbReference type="ARBA" id="ARBA00022537"/>
    </source>
</evidence>
<reference evidence="13" key="1">
    <citation type="submission" date="2020-08" db="EMBL/GenBank/DDBJ databases">
        <title>Multicomponent nature underlies the extraordinary mechanical properties of spider dragline silk.</title>
        <authorList>
            <person name="Kono N."/>
            <person name="Nakamura H."/>
            <person name="Mori M."/>
            <person name="Yoshida Y."/>
            <person name="Ohtoshi R."/>
            <person name="Malay A.D."/>
            <person name="Moran D.A.P."/>
            <person name="Tomita M."/>
            <person name="Numata K."/>
            <person name="Arakawa K."/>
        </authorList>
    </citation>
    <scope>NUCLEOTIDE SEQUENCE</scope>
</reference>
<dbReference type="GO" id="GO:0005576">
    <property type="term" value="C:extracellular region"/>
    <property type="evidence" value="ECO:0007669"/>
    <property type="project" value="UniProtKB-SubCell"/>
</dbReference>
<keyword evidence="14" id="KW-1185">Reference proteome</keyword>